<dbReference type="EMBL" id="CAJNNV010002318">
    <property type="protein sequence ID" value="CAE8587011.1"/>
    <property type="molecule type" value="Genomic_DNA"/>
</dbReference>
<protein>
    <submittedName>
        <fullName evidence="1">Uncharacterized protein</fullName>
    </submittedName>
</protein>
<dbReference type="Proteomes" id="UP000654075">
    <property type="component" value="Unassembled WGS sequence"/>
</dbReference>
<gene>
    <name evidence="1" type="ORF">PGLA1383_LOCUS5852</name>
</gene>
<dbReference type="AlphaFoldDB" id="A0A813DJI4"/>
<organism evidence="1 2">
    <name type="scientific">Polarella glacialis</name>
    <name type="common">Dinoflagellate</name>
    <dbReference type="NCBI Taxonomy" id="89957"/>
    <lineage>
        <taxon>Eukaryota</taxon>
        <taxon>Sar</taxon>
        <taxon>Alveolata</taxon>
        <taxon>Dinophyceae</taxon>
        <taxon>Suessiales</taxon>
        <taxon>Suessiaceae</taxon>
        <taxon>Polarella</taxon>
    </lineage>
</organism>
<sequence>MVEPRIQTALFALLSLDSRRAISYNVIEKWHYTIIDPPGRSDFIKHMIISASQVNDVPIMLLAGKTAPLLSPKGTKSRARSRTRCANTTRVFNTTALARKRWIATPLATSMLATSRLAL</sequence>
<keyword evidence="2" id="KW-1185">Reference proteome</keyword>
<reference evidence="1" key="1">
    <citation type="submission" date="2021-02" db="EMBL/GenBank/DDBJ databases">
        <authorList>
            <person name="Dougan E. K."/>
            <person name="Rhodes N."/>
            <person name="Thang M."/>
            <person name="Chan C."/>
        </authorList>
    </citation>
    <scope>NUCLEOTIDE SEQUENCE</scope>
</reference>
<proteinExistence type="predicted"/>
<accession>A0A813DJI4</accession>
<evidence type="ECO:0000313" key="1">
    <source>
        <dbReference type="EMBL" id="CAE8587011.1"/>
    </source>
</evidence>
<comment type="caution">
    <text evidence="1">The sequence shown here is derived from an EMBL/GenBank/DDBJ whole genome shotgun (WGS) entry which is preliminary data.</text>
</comment>
<name>A0A813DJI4_POLGL</name>
<evidence type="ECO:0000313" key="2">
    <source>
        <dbReference type="Proteomes" id="UP000654075"/>
    </source>
</evidence>